<comment type="catalytic activity">
    <reaction evidence="5">
        <text>hydrogencarbonate + H(+) = CO2 + H2O</text>
        <dbReference type="Rhea" id="RHEA:10748"/>
        <dbReference type="ChEBI" id="CHEBI:15377"/>
        <dbReference type="ChEBI" id="CHEBI:15378"/>
        <dbReference type="ChEBI" id="CHEBI:16526"/>
        <dbReference type="ChEBI" id="CHEBI:17544"/>
        <dbReference type="EC" id="4.2.1.1"/>
    </reaction>
</comment>
<dbReference type="InterPro" id="IPR036874">
    <property type="entry name" value="Carbonic_anhydrase_sf"/>
</dbReference>
<evidence type="ECO:0000256" key="1">
    <source>
        <dbReference type="ARBA" id="ARBA00006217"/>
    </source>
</evidence>
<dbReference type="PANTHER" id="PTHR11002">
    <property type="entry name" value="CARBONIC ANHYDRASE"/>
    <property type="match status" value="1"/>
</dbReference>
<dbReference type="CDD" id="cd03378">
    <property type="entry name" value="beta_CA_cladeC"/>
    <property type="match status" value="1"/>
</dbReference>
<dbReference type="SUPFAM" id="SSF53056">
    <property type="entry name" value="beta-carbonic anhydrase, cab"/>
    <property type="match status" value="1"/>
</dbReference>
<dbReference type="InterPro" id="IPR001765">
    <property type="entry name" value="Carbonic_anhydrase"/>
</dbReference>
<dbReference type="GO" id="GO:0008270">
    <property type="term" value="F:zinc ion binding"/>
    <property type="evidence" value="ECO:0007669"/>
    <property type="project" value="InterPro"/>
</dbReference>
<dbReference type="SMART" id="SM00947">
    <property type="entry name" value="Pro_CA"/>
    <property type="match status" value="1"/>
</dbReference>
<evidence type="ECO:0000256" key="4">
    <source>
        <dbReference type="ARBA" id="ARBA00023239"/>
    </source>
</evidence>
<evidence type="ECO:0000313" key="6">
    <source>
        <dbReference type="EMBL" id="CAB4588636.1"/>
    </source>
</evidence>
<gene>
    <name evidence="6" type="ORF">UFOPK1788_00396</name>
</gene>
<organism evidence="6">
    <name type="scientific">freshwater metagenome</name>
    <dbReference type="NCBI Taxonomy" id="449393"/>
    <lineage>
        <taxon>unclassified sequences</taxon>
        <taxon>metagenomes</taxon>
        <taxon>ecological metagenomes</taxon>
    </lineage>
</organism>
<dbReference type="AlphaFoldDB" id="A0A6J6FI29"/>
<sequence>MSKAPRTPRDAWQLLTEGNRRFVSGSPEHPNQDAAHRDTVADGQTPYAALFGCSDSRLGAEMIFDVGLGDLFVVRNIGQTISPSVIGSLEYAVAILKVQLILILAHDGCGAVKEAIDSLRDSAVPLPPNIRVLTNTIHPAIHRVMASHATTVIDDIHIDEVGEEHLRDTIGELLATSELIAEAVAAGGIAIVGATYNLKEGNVLPSVVIGDIE</sequence>
<evidence type="ECO:0000256" key="3">
    <source>
        <dbReference type="ARBA" id="ARBA00022833"/>
    </source>
</evidence>
<protein>
    <recommendedName>
        <fullName evidence="2">carbonic anhydrase</fullName>
        <ecNumber evidence="2">4.2.1.1</ecNumber>
    </recommendedName>
</protein>
<dbReference type="GO" id="GO:0004089">
    <property type="term" value="F:carbonate dehydratase activity"/>
    <property type="evidence" value="ECO:0007669"/>
    <property type="project" value="UniProtKB-EC"/>
</dbReference>
<dbReference type="PANTHER" id="PTHR11002:SF79">
    <property type="entry name" value="CARBONIC ANHYDRASE 2"/>
    <property type="match status" value="1"/>
</dbReference>
<accession>A0A6J6FI29</accession>
<evidence type="ECO:0000256" key="2">
    <source>
        <dbReference type="ARBA" id="ARBA00012925"/>
    </source>
</evidence>
<proteinExistence type="inferred from homology"/>
<name>A0A6J6FI29_9ZZZZ</name>
<dbReference type="PROSITE" id="PS00704">
    <property type="entry name" value="PROK_CO2_ANHYDRASE_1"/>
    <property type="match status" value="1"/>
</dbReference>
<keyword evidence="4" id="KW-0456">Lyase</keyword>
<dbReference type="GO" id="GO:0015976">
    <property type="term" value="P:carbon utilization"/>
    <property type="evidence" value="ECO:0007669"/>
    <property type="project" value="InterPro"/>
</dbReference>
<dbReference type="EC" id="4.2.1.1" evidence="2"/>
<evidence type="ECO:0000256" key="5">
    <source>
        <dbReference type="ARBA" id="ARBA00048348"/>
    </source>
</evidence>
<dbReference type="Gene3D" id="3.40.1050.10">
    <property type="entry name" value="Carbonic anhydrase"/>
    <property type="match status" value="1"/>
</dbReference>
<comment type="similarity">
    <text evidence="1">Belongs to the beta-class carbonic anhydrase family.</text>
</comment>
<reference evidence="6" key="1">
    <citation type="submission" date="2020-05" db="EMBL/GenBank/DDBJ databases">
        <authorList>
            <person name="Chiriac C."/>
            <person name="Salcher M."/>
            <person name="Ghai R."/>
            <person name="Kavagutti S V."/>
        </authorList>
    </citation>
    <scope>NUCLEOTIDE SEQUENCE</scope>
</reference>
<dbReference type="EMBL" id="CAEZUE010000035">
    <property type="protein sequence ID" value="CAB4588636.1"/>
    <property type="molecule type" value="Genomic_DNA"/>
</dbReference>
<keyword evidence="3" id="KW-0862">Zinc</keyword>
<dbReference type="InterPro" id="IPR015892">
    <property type="entry name" value="Carbonic_anhydrase_CS"/>
</dbReference>
<dbReference type="Pfam" id="PF00484">
    <property type="entry name" value="Pro_CA"/>
    <property type="match status" value="1"/>
</dbReference>